<gene>
    <name evidence="1" type="ORF">B296_00038805</name>
</gene>
<dbReference type="AlphaFoldDB" id="A0A426XEZ1"/>
<dbReference type="EMBL" id="AMZH03021620">
    <property type="protein sequence ID" value="RRT38034.1"/>
    <property type="molecule type" value="Genomic_DNA"/>
</dbReference>
<reference evidence="1 2" key="1">
    <citation type="journal article" date="2014" name="Agronomy (Basel)">
        <title>A Draft Genome Sequence for Ensete ventricosum, the Drought-Tolerant Tree Against Hunger.</title>
        <authorList>
            <person name="Harrison J."/>
            <person name="Moore K.A."/>
            <person name="Paszkiewicz K."/>
            <person name="Jones T."/>
            <person name="Grant M."/>
            <person name="Ambacheew D."/>
            <person name="Muzemil S."/>
            <person name="Studholme D.J."/>
        </authorList>
    </citation>
    <scope>NUCLEOTIDE SEQUENCE [LARGE SCALE GENOMIC DNA]</scope>
</reference>
<accession>A0A426XEZ1</accession>
<comment type="caution">
    <text evidence="1">The sequence shown here is derived from an EMBL/GenBank/DDBJ whole genome shotgun (WGS) entry which is preliminary data.</text>
</comment>
<evidence type="ECO:0000313" key="2">
    <source>
        <dbReference type="Proteomes" id="UP000287651"/>
    </source>
</evidence>
<evidence type="ECO:0000313" key="1">
    <source>
        <dbReference type="EMBL" id="RRT38034.1"/>
    </source>
</evidence>
<sequence>MPHFQQIPVVVDLIPIYNSEVGHKTSVVVAIVPSSVMPWYLSLFRYSNLASEHRLCSRPRHGLLHWVTVEFCPSPHLRLPGPPSPHQRRVLHEVVFLVLHRCRINLDK</sequence>
<name>A0A426XEZ1_ENSVE</name>
<protein>
    <submittedName>
        <fullName evidence="1">Uncharacterized protein</fullName>
    </submittedName>
</protein>
<proteinExistence type="predicted"/>
<organism evidence="1 2">
    <name type="scientific">Ensete ventricosum</name>
    <name type="common">Abyssinian banana</name>
    <name type="synonym">Musa ensete</name>
    <dbReference type="NCBI Taxonomy" id="4639"/>
    <lineage>
        <taxon>Eukaryota</taxon>
        <taxon>Viridiplantae</taxon>
        <taxon>Streptophyta</taxon>
        <taxon>Embryophyta</taxon>
        <taxon>Tracheophyta</taxon>
        <taxon>Spermatophyta</taxon>
        <taxon>Magnoliopsida</taxon>
        <taxon>Liliopsida</taxon>
        <taxon>Zingiberales</taxon>
        <taxon>Musaceae</taxon>
        <taxon>Ensete</taxon>
    </lineage>
</organism>
<dbReference type="Proteomes" id="UP000287651">
    <property type="component" value="Unassembled WGS sequence"/>
</dbReference>